<dbReference type="PANTHER" id="PTHR37305">
    <property type="entry name" value="INTEGRAL MEMBRANE PROTEIN-RELATED"/>
    <property type="match status" value="1"/>
</dbReference>
<comment type="caution">
    <text evidence="2">The sequence shown here is derived from an EMBL/GenBank/DDBJ whole genome shotgun (WGS) entry which is preliminary data.</text>
</comment>
<keyword evidence="1" id="KW-0812">Transmembrane</keyword>
<dbReference type="Pfam" id="PF12730">
    <property type="entry name" value="ABC2_membrane_4"/>
    <property type="match status" value="1"/>
</dbReference>
<reference evidence="2 3" key="1">
    <citation type="submission" date="2017-08" db="EMBL/GenBank/DDBJ databases">
        <title>Virgibacillus indicus sp. nov. and Virgibacillus profoundi sp. nov, two moderately halophilic bacteria isolated from marine sediment by using the Microfluidic Streak Plate.</title>
        <authorList>
            <person name="Xu B."/>
            <person name="Hu B."/>
            <person name="Wang J."/>
            <person name="Zhu Y."/>
            <person name="Huang L."/>
            <person name="Du W."/>
            <person name="Huang Y."/>
        </authorList>
    </citation>
    <scope>NUCLEOTIDE SEQUENCE [LARGE SCALE GENOMIC DNA]</scope>
    <source>
        <strain evidence="2 3">IO3-P3-H5</strain>
    </source>
</reference>
<feature type="transmembrane region" description="Helical" evidence="1">
    <location>
        <begin position="105"/>
        <end position="134"/>
    </location>
</feature>
<feature type="transmembrane region" description="Helical" evidence="1">
    <location>
        <begin position="154"/>
        <end position="172"/>
    </location>
</feature>
<evidence type="ECO:0000313" key="2">
    <source>
        <dbReference type="EMBL" id="PAV28290.1"/>
    </source>
</evidence>
<keyword evidence="3" id="KW-1185">Reference proteome</keyword>
<dbReference type="RefSeq" id="WP_095656962.1">
    <property type="nucleotide sequence ID" value="NZ_NPOA01000014.1"/>
</dbReference>
<feature type="transmembrane region" description="Helical" evidence="1">
    <location>
        <begin position="227"/>
        <end position="249"/>
    </location>
</feature>
<organism evidence="2 3">
    <name type="scientific">Virgibacillus profundi</name>
    <dbReference type="NCBI Taxonomy" id="2024555"/>
    <lineage>
        <taxon>Bacteria</taxon>
        <taxon>Bacillati</taxon>
        <taxon>Bacillota</taxon>
        <taxon>Bacilli</taxon>
        <taxon>Bacillales</taxon>
        <taxon>Bacillaceae</taxon>
        <taxon>Virgibacillus</taxon>
    </lineage>
</organism>
<name>A0A2A2IAZ2_9BACI</name>
<sequence length="255" mass="28573">MSNLIKAEIFKLQRNKTFWVIFGSVTGLSALLHFLIITDWWMVQGTAFDSAGLSELNALSTFTVPLFFNLIVSTLAGFFISIEFSDSGVIKNQMISGNKRSQIFIAKYLVFSLGAIIVTILIPLVTAVIVVILFGHGDILNPSNMMYLGRVYSLFILQFLGYTAIMVLLAIITEDSGKTIIFSILFTIVMFAVEKLVKTPFIELLYEHTIFYQFSDVFKFTMTNGEIIKSILVGVVSLIVIMLCGVFIINRKEIK</sequence>
<dbReference type="EMBL" id="NPOA01000014">
    <property type="protein sequence ID" value="PAV28290.1"/>
    <property type="molecule type" value="Genomic_DNA"/>
</dbReference>
<evidence type="ECO:0000313" key="3">
    <source>
        <dbReference type="Proteomes" id="UP000218887"/>
    </source>
</evidence>
<proteinExistence type="predicted"/>
<dbReference type="Proteomes" id="UP000218887">
    <property type="component" value="Unassembled WGS sequence"/>
</dbReference>
<gene>
    <name evidence="2" type="ORF">CIL05_18150</name>
</gene>
<protein>
    <submittedName>
        <fullName evidence="2">ABC transporter permease</fullName>
    </submittedName>
</protein>
<feature type="transmembrane region" description="Helical" evidence="1">
    <location>
        <begin position="62"/>
        <end position="84"/>
    </location>
</feature>
<dbReference type="PANTHER" id="PTHR37305:SF1">
    <property type="entry name" value="MEMBRANE PROTEIN"/>
    <property type="match status" value="1"/>
</dbReference>
<dbReference type="AlphaFoldDB" id="A0A2A2IAZ2"/>
<keyword evidence="1" id="KW-1133">Transmembrane helix</keyword>
<evidence type="ECO:0000256" key="1">
    <source>
        <dbReference type="SAM" id="Phobius"/>
    </source>
</evidence>
<dbReference type="OrthoDB" id="2388369at2"/>
<feature type="transmembrane region" description="Helical" evidence="1">
    <location>
        <begin position="179"/>
        <end position="197"/>
    </location>
</feature>
<feature type="transmembrane region" description="Helical" evidence="1">
    <location>
        <begin position="20"/>
        <end position="42"/>
    </location>
</feature>
<keyword evidence="1" id="KW-0472">Membrane</keyword>
<accession>A0A2A2IAZ2</accession>